<reference evidence="1" key="1">
    <citation type="journal article" date="2015" name="Sci. Rep.">
        <title>Spliced leader RNA trans-splicing discovered in copepods.</title>
        <authorList>
            <person name="Yang F."/>
            <person name="Xu D."/>
            <person name="Zhuang Y."/>
            <person name="Yi X."/>
            <person name="Huang Y."/>
            <person name="Chen H."/>
            <person name="Lin S."/>
            <person name="Campbell D.A."/>
            <person name="Sturm N.R."/>
            <person name="Liu G."/>
            <person name="Zhang H."/>
        </authorList>
    </citation>
    <scope>NUCLEOTIDE SEQUENCE</scope>
</reference>
<protein>
    <submittedName>
        <fullName evidence="1">Uncharacterized protein</fullName>
    </submittedName>
</protein>
<dbReference type="AlphaFoldDB" id="A0A0U2V8J7"/>
<dbReference type="EMBL" id="KT754716">
    <property type="protein sequence ID" value="ALS04550.1"/>
    <property type="molecule type" value="mRNA"/>
</dbReference>
<proteinExistence type="evidence at transcript level"/>
<name>A0A0U2V8J7_ACAPC</name>
<evidence type="ECO:0000313" key="1">
    <source>
        <dbReference type="EMBL" id="ALS04550.1"/>
    </source>
</evidence>
<accession>A0A0U2V8J7</accession>
<dbReference type="EMBL" id="KT754718">
    <property type="protein sequence ID" value="ALS04552.1"/>
    <property type="molecule type" value="mRNA"/>
</dbReference>
<dbReference type="EMBL" id="KT754717">
    <property type="protein sequence ID" value="ALS04551.1"/>
    <property type="molecule type" value="mRNA"/>
</dbReference>
<organism evidence="1">
    <name type="scientific">Acartia pacifica</name>
    <name type="common">Copepod</name>
    <dbReference type="NCBI Taxonomy" id="335913"/>
    <lineage>
        <taxon>Eukaryota</taxon>
        <taxon>Metazoa</taxon>
        <taxon>Ecdysozoa</taxon>
        <taxon>Arthropoda</taxon>
        <taxon>Crustacea</taxon>
        <taxon>Multicrustacea</taxon>
        <taxon>Hexanauplia</taxon>
        <taxon>Copepoda</taxon>
        <taxon>Calanoida</taxon>
        <taxon>Acartiidae</taxon>
        <taxon>Acartia</taxon>
    </lineage>
</organism>
<sequence length="17" mass="2201">MWRLCVWSEEYRIRCGL</sequence>